<evidence type="ECO:0000313" key="2">
    <source>
        <dbReference type="EMBL" id="SUB77898.1"/>
    </source>
</evidence>
<keyword evidence="1" id="KW-1133">Transmembrane helix</keyword>
<dbReference type="AlphaFoldDB" id="A0A379DHN2"/>
<feature type="transmembrane region" description="Helical" evidence="1">
    <location>
        <begin position="12"/>
        <end position="33"/>
    </location>
</feature>
<evidence type="ECO:0000313" key="3">
    <source>
        <dbReference type="Proteomes" id="UP000254263"/>
    </source>
</evidence>
<keyword evidence="1" id="KW-0812">Transmembrane</keyword>
<keyword evidence="1" id="KW-0472">Membrane</keyword>
<dbReference type="EMBL" id="UGTI01000001">
    <property type="protein sequence ID" value="SUB77898.1"/>
    <property type="molecule type" value="Genomic_DNA"/>
</dbReference>
<name>A0A379DHN2_9PORP</name>
<dbReference type="Proteomes" id="UP000254263">
    <property type="component" value="Unassembled WGS sequence"/>
</dbReference>
<proteinExistence type="predicted"/>
<protein>
    <submittedName>
        <fullName evidence="2">Uncharacterized protein</fullName>
    </submittedName>
</protein>
<evidence type="ECO:0000256" key="1">
    <source>
        <dbReference type="SAM" id="Phobius"/>
    </source>
</evidence>
<organism evidence="2 3">
    <name type="scientific">Porphyromonas macacae</name>
    <dbReference type="NCBI Taxonomy" id="28115"/>
    <lineage>
        <taxon>Bacteria</taxon>
        <taxon>Pseudomonadati</taxon>
        <taxon>Bacteroidota</taxon>
        <taxon>Bacteroidia</taxon>
        <taxon>Bacteroidales</taxon>
        <taxon>Porphyromonadaceae</taxon>
        <taxon>Porphyromonas</taxon>
    </lineage>
</organism>
<sequence length="80" mass="9584">MLEYKLKYETKNRVFVTDDCVLIVTILICLPINCQIKLNPIHIKCFSHLFLRSFQLVLVIKMVIYRNHLILLHFLQIVQK</sequence>
<reference evidence="2 3" key="1">
    <citation type="submission" date="2018-06" db="EMBL/GenBank/DDBJ databases">
        <authorList>
            <consortium name="Pathogen Informatics"/>
            <person name="Doyle S."/>
        </authorList>
    </citation>
    <scope>NUCLEOTIDE SEQUENCE [LARGE SCALE GENOMIC DNA]</scope>
    <source>
        <strain evidence="2 3">NCTC13100</strain>
    </source>
</reference>
<feature type="transmembrane region" description="Helical" evidence="1">
    <location>
        <begin position="53"/>
        <end position="75"/>
    </location>
</feature>
<accession>A0A379DHN2</accession>
<gene>
    <name evidence="2" type="ORF">NCTC13100_01046</name>
</gene>